<evidence type="ECO:0000313" key="1">
    <source>
        <dbReference type="EMBL" id="CAD1477484.1"/>
    </source>
</evidence>
<dbReference type="EMBL" id="CAJDYZ010010013">
    <property type="protein sequence ID" value="CAD1477484.1"/>
    <property type="molecule type" value="Genomic_DNA"/>
</dbReference>
<accession>A0A6V7HAX3</accession>
<organism evidence="1 2">
    <name type="scientific">Heterotrigona itama</name>
    <dbReference type="NCBI Taxonomy" id="395501"/>
    <lineage>
        <taxon>Eukaryota</taxon>
        <taxon>Metazoa</taxon>
        <taxon>Ecdysozoa</taxon>
        <taxon>Arthropoda</taxon>
        <taxon>Hexapoda</taxon>
        <taxon>Insecta</taxon>
        <taxon>Pterygota</taxon>
        <taxon>Neoptera</taxon>
        <taxon>Endopterygota</taxon>
        <taxon>Hymenoptera</taxon>
        <taxon>Apocrita</taxon>
        <taxon>Aculeata</taxon>
        <taxon>Apoidea</taxon>
        <taxon>Anthophila</taxon>
        <taxon>Apidae</taxon>
        <taxon>Heterotrigona</taxon>
    </lineage>
</organism>
<gene>
    <name evidence="1" type="ORF">MHI_LOCUS728132</name>
</gene>
<dbReference type="Pfam" id="PF01963">
    <property type="entry name" value="TraB_PrgY_gumN"/>
    <property type="match status" value="1"/>
</dbReference>
<dbReference type="InterPro" id="IPR002816">
    <property type="entry name" value="TraB/PrgY/GumN_fam"/>
</dbReference>
<proteinExistence type="predicted"/>
<feature type="non-terminal residue" evidence="1">
    <location>
        <position position="1"/>
    </location>
</feature>
<protein>
    <recommendedName>
        <fullName evidence="3">TraB domain-containing protein</fullName>
    </recommendedName>
</protein>
<dbReference type="OrthoDB" id="48306at2759"/>
<evidence type="ECO:0008006" key="3">
    <source>
        <dbReference type="Google" id="ProtNLM"/>
    </source>
</evidence>
<dbReference type="PANTHER" id="PTHR21530">
    <property type="entry name" value="PHEROMONE SHUTDOWN PROTEIN"/>
    <property type="match status" value="1"/>
</dbReference>
<evidence type="ECO:0000313" key="2">
    <source>
        <dbReference type="Proteomes" id="UP000752696"/>
    </source>
</evidence>
<dbReference type="InterPro" id="IPR046345">
    <property type="entry name" value="TraB_PrgY-like"/>
</dbReference>
<sequence>YKMSSDVMSSDFGKNKNVLLTRRYFVVDAKDTIDDRSLHITIPSEKLISSELQIDVQSDDKSKPDVNTVKLMIDSKEDQTKGDNQNFHKTLISDKIVGHQLRFSTHNESNYKSKDSGASIQPEYDASIDERLPETVTLLTTPEGGKLYLVGTAHFSVESQNDVATIIQAVQPQIVVVELCKARIDVININEEALYRNATDLSIKSLTETIRHYGAYNGLLHIMLYRMVAHVVKELGMPPGGEFRIAFEEAKKVPNCIIQLADRSINVTLQRALRELSWWEIIKLAWLMVRLDSHISKQDVERYKRKSVIEQMISSLREEYPAIERTFVTERDMYLTYHLQMATVAQHTSQGLKVPRVVGVVGIGHINGIVENWGKVKDSDIWPIIRVPPQPLSSKILKFTIKASLLGVTIYVGYKIIPLPFTSTLQSIKSSLEGLLKVSVKQ</sequence>
<name>A0A6V7HAX3_9HYME</name>
<dbReference type="CDD" id="cd14726">
    <property type="entry name" value="TraB_PrgY-like"/>
    <property type="match status" value="1"/>
</dbReference>
<dbReference type="AlphaFoldDB" id="A0A6V7HAX3"/>
<comment type="caution">
    <text evidence="1">The sequence shown here is derived from an EMBL/GenBank/DDBJ whole genome shotgun (WGS) entry which is preliminary data.</text>
</comment>
<reference evidence="1" key="1">
    <citation type="submission" date="2020-07" db="EMBL/GenBank/DDBJ databases">
        <authorList>
            <person name="Nazaruddin N."/>
        </authorList>
    </citation>
    <scope>NUCLEOTIDE SEQUENCE</scope>
</reference>
<keyword evidence="2" id="KW-1185">Reference proteome</keyword>
<dbReference type="PANTHER" id="PTHR21530:SF7">
    <property type="entry name" value="TRAB DOMAIN-CONTAINING PROTEIN"/>
    <property type="match status" value="1"/>
</dbReference>
<dbReference type="Proteomes" id="UP000752696">
    <property type="component" value="Unassembled WGS sequence"/>
</dbReference>